<keyword evidence="1" id="KW-0732">Signal</keyword>
<gene>
    <name evidence="2" type="ORF">MAR_030583</name>
</gene>
<accession>A0ABY7F3M8</accession>
<protein>
    <submittedName>
        <fullName evidence="2">Uncharacterized protein</fullName>
    </submittedName>
</protein>
<dbReference type="Proteomes" id="UP001164746">
    <property type="component" value="Chromosome 10"/>
</dbReference>
<evidence type="ECO:0000313" key="3">
    <source>
        <dbReference type="Proteomes" id="UP001164746"/>
    </source>
</evidence>
<evidence type="ECO:0000313" key="2">
    <source>
        <dbReference type="EMBL" id="WAR15989.1"/>
    </source>
</evidence>
<sequence length="124" mass="13587">MEKLFYFVLITAIFVSQWGVVHSVTCYTCLGCNDEFESPGVRSESGCVACTKSKSWGTYGKHTIIRACSRSSYAEGCTDDIGAGMLCYCTRDHCNVAGKHAAKWTLVSFGLFLPFVLKLTLGTM</sequence>
<feature type="signal peptide" evidence="1">
    <location>
        <begin position="1"/>
        <end position="23"/>
    </location>
</feature>
<reference evidence="2" key="1">
    <citation type="submission" date="2022-11" db="EMBL/GenBank/DDBJ databases">
        <title>Centuries of genome instability and evolution in soft-shell clam transmissible cancer (bioRxiv).</title>
        <authorList>
            <person name="Hart S.F.M."/>
            <person name="Yonemitsu M.A."/>
            <person name="Giersch R.M."/>
            <person name="Beal B.F."/>
            <person name="Arriagada G."/>
            <person name="Davis B.W."/>
            <person name="Ostrander E.A."/>
            <person name="Goff S.P."/>
            <person name="Metzger M.J."/>
        </authorList>
    </citation>
    <scope>NUCLEOTIDE SEQUENCE</scope>
    <source>
        <strain evidence="2">MELC-2E11</strain>
        <tissue evidence="2">Siphon/mantle</tissue>
    </source>
</reference>
<organism evidence="2 3">
    <name type="scientific">Mya arenaria</name>
    <name type="common">Soft-shell clam</name>
    <dbReference type="NCBI Taxonomy" id="6604"/>
    <lineage>
        <taxon>Eukaryota</taxon>
        <taxon>Metazoa</taxon>
        <taxon>Spiralia</taxon>
        <taxon>Lophotrochozoa</taxon>
        <taxon>Mollusca</taxon>
        <taxon>Bivalvia</taxon>
        <taxon>Autobranchia</taxon>
        <taxon>Heteroconchia</taxon>
        <taxon>Euheterodonta</taxon>
        <taxon>Imparidentia</taxon>
        <taxon>Neoheterodontei</taxon>
        <taxon>Myida</taxon>
        <taxon>Myoidea</taxon>
        <taxon>Myidae</taxon>
        <taxon>Mya</taxon>
    </lineage>
</organism>
<evidence type="ECO:0000256" key="1">
    <source>
        <dbReference type="SAM" id="SignalP"/>
    </source>
</evidence>
<name>A0ABY7F3M8_MYAAR</name>
<proteinExistence type="predicted"/>
<feature type="chain" id="PRO_5046604929" evidence="1">
    <location>
        <begin position="24"/>
        <end position="124"/>
    </location>
</feature>
<keyword evidence="3" id="KW-1185">Reference proteome</keyword>
<dbReference type="EMBL" id="CP111021">
    <property type="protein sequence ID" value="WAR15989.1"/>
    <property type="molecule type" value="Genomic_DNA"/>
</dbReference>